<dbReference type="InterPro" id="IPR011048">
    <property type="entry name" value="Haem_d1_sf"/>
</dbReference>
<sequence>MKRGFFFIVICLFAGCITQPTEDLREYTISGRCTLPGYTRDVFVADGYAYIADGQGGLQIVALNSLIIAGSLELSGYQQGITVVDSFAYLASGSEGFTLVNVADVHNPRVVGYDTWFTAYDLYFDGGFIYLAASYWFIEEDITHPDFPSYKRRCTTKGDARGVYVDGRYAYVACEEMGITIIDLGNPDSLARIGYCDTPSNARDVFVEDGYAYVADGKGGLQVLDVHDPENPFIVEGYDIKGYANRVLVKDNKAYVAAGDGGLQVFDVADPSSPSLYGECETSYAYGVFVDGLIYVADRDLGLLVIEPVD</sequence>
<evidence type="ECO:0000313" key="1">
    <source>
        <dbReference type="EMBL" id="OYD15418.1"/>
    </source>
</evidence>
<dbReference type="InterPro" id="IPR015943">
    <property type="entry name" value="WD40/YVTN_repeat-like_dom_sf"/>
</dbReference>
<dbReference type="Pfam" id="PF08309">
    <property type="entry name" value="LVIVD"/>
    <property type="match status" value="5"/>
</dbReference>
<dbReference type="Proteomes" id="UP000215215">
    <property type="component" value="Unassembled WGS sequence"/>
</dbReference>
<protein>
    <recommendedName>
        <fullName evidence="3">LVIVD repeat protein</fullName>
    </recommendedName>
</protein>
<dbReference type="EMBL" id="NOZQ01000123">
    <property type="protein sequence ID" value="OYD15418.1"/>
    <property type="molecule type" value="Genomic_DNA"/>
</dbReference>
<name>A0A235BSX0_UNCW3</name>
<reference evidence="1 2" key="1">
    <citation type="submission" date="2017-07" db="EMBL/GenBank/DDBJ databases">
        <title>Recovery of genomes from metagenomes via a dereplication, aggregation, and scoring strategy.</title>
        <authorList>
            <person name="Sieber C.M."/>
            <person name="Probst A.J."/>
            <person name="Sharrar A."/>
            <person name="Thomas B.C."/>
            <person name="Hess M."/>
            <person name="Tringe S.G."/>
            <person name="Banfield J.F."/>
        </authorList>
    </citation>
    <scope>NUCLEOTIDE SEQUENCE [LARGE SCALE GENOMIC DNA]</scope>
    <source>
        <strain evidence="1">JGI_Cruoil_03_44_89</strain>
    </source>
</reference>
<organism evidence="1 2">
    <name type="scientific">candidate division WOR-3 bacterium JGI_Cruoil_03_44_89</name>
    <dbReference type="NCBI Taxonomy" id="1973748"/>
    <lineage>
        <taxon>Bacteria</taxon>
        <taxon>Bacteria division WOR-3</taxon>
    </lineage>
</organism>
<comment type="caution">
    <text evidence="1">The sequence shown here is derived from an EMBL/GenBank/DDBJ whole genome shotgun (WGS) entry which is preliminary data.</text>
</comment>
<dbReference type="Gene3D" id="2.130.10.10">
    <property type="entry name" value="YVTN repeat-like/Quinoprotein amine dehydrogenase"/>
    <property type="match status" value="1"/>
</dbReference>
<dbReference type="PROSITE" id="PS51257">
    <property type="entry name" value="PROKAR_LIPOPROTEIN"/>
    <property type="match status" value="1"/>
</dbReference>
<dbReference type="SUPFAM" id="SSF51004">
    <property type="entry name" value="C-terminal (heme d1) domain of cytochrome cd1-nitrite reductase"/>
    <property type="match status" value="1"/>
</dbReference>
<gene>
    <name evidence="1" type="ORF">CH333_05840</name>
</gene>
<accession>A0A235BSX0</accession>
<dbReference type="AlphaFoldDB" id="A0A235BSX0"/>
<proteinExistence type="predicted"/>
<dbReference type="InterPro" id="IPR013211">
    <property type="entry name" value="LVIVD"/>
</dbReference>
<evidence type="ECO:0008006" key="3">
    <source>
        <dbReference type="Google" id="ProtNLM"/>
    </source>
</evidence>
<evidence type="ECO:0000313" key="2">
    <source>
        <dbReference type="Proteomes" id="UP000215215"/>
    </source>
</evidence>